<dbReference type="Proteomes" id="UP000193006">
    <property type="component" value="Chromosome"/>
</dbReference>
<evidence type="ECO:0000313" key="2">
    <source>
        <dbReference type="Proteomes" id="UP000193006"/>
    </source>
</evidence>
<dbReference type="AlphaFoldDB" id="A0A1X9MI52"/>
<name>A0A1X9MI52_9BACI</name>
<gene>
    <name evidence="1" type="ORF">BkAM31D_22000</name>
</gene>
<dbReference type="KEGG" id="bkw:BkAM31D_22000"/>
<dbReference type="RefSeq" id="WP_066157083.1">
    <property type="nucleotide sequence ID" value="NZ_CP020814.1"/>
</dbReference>
<sequence length="66" mass="7684">MEEIIDRVLGFLPHRSTIWSAIILALSIGTAQYVYHTLSEIFLLPWQKQENQHMRKTNLSKEKSGD</sequence>
<reference evidence="1 2" key="1">
    <citation type="submission" date="2017-04" db="EMBL/GenBank/DDBJ databases">
        <title>Bacillus krulwichiae AM31D Genome sequencing and assembly.</title>
        <authorList>
            <person name="Krulwich T.A."/>
            <person name="Anastor L."/>
            <person name="Ehrlich R."/>
            <person name="Ehrlich G.D."/>
            <person name="Janto B."/>
        </authorList>
    </citation>
    <scope>NUCLEOTIDE SEQUENCE [LARGE SCALE GENOMIC DNA]</scope>
    <source>
        <strain evidence="1 2">AM31D</strain>
    </source>
</reference>
<organism evidence="1 2">
    <name type="scientific">Halalkalibacter krulwichiae</name>
    <dbReference type="NCBI Taxonomy" id="199441"/>
    <lineage>
        <taxon>Bacteria</taxon>
        <taxon>Bacillati</taxon>
        <taxon>Bacillota</taxon>
        <taxon>Bacilli</taxon>
        <taxon>Bacillales</taxon>
        <taxon>Bacillaceae</taxon>
        <taxon>Halalkalibacter</taxon>
    </lineage>
</organism>
<accession>A0A1X9MI52</accession>
<keyword evidence="2" id="KW-1185">Reference proteome</keyword>
<dbReference type="EMBL" id="CP020814">
    <property type="protein sequence ID" value="ARK32310.1"/>
    <property type="molecule type" value="Genomic_DNA"/>
</dbReference>
<proteinExistence type="predicted"/>
<dbReference type="STRING" id="199441.BkAM31D_22000"/>
<protein>
    <submittedName>
        <fullName evidence="1">Uncharacterized protein</fullName>
    </submittedName>
</protein>
<evidence type="ECO:0000313" key="1">
    <source>
        <dbReference type="EMBL" id="ARK32310.1"/>
    </source>
</evidence>